<keyword evidence="1" id="KW-0808">Transferase</keyword>
<evidence type="ECO:0000256" key="4">
    <source>
        <dbReference type="ARBA" id="ARBA00023163"/>
    </source>
</evidence>
<dbReference type="SMART" id="SM00065">
    <property type="entry name" value="GAF"/>
    <property type="match status" value="1"/>
</dbReference>
<dbReference type="InterPro" id="IPR012074">
    <property type="entry name" value="GAF_ANTAR"/>
</dbReference>
<reference evidence="8" key="1">
    <citation type="journal article" date="2019" name="Int. J. Syst. Evol. Microbiol.">
        <title>The Global Catalogue of Microorganisms (GCM) 10K type strain sequencing project: providing services to taxonomists for standard genome sequencing and annotation.</title>
        <authorList>
            <consortium name="The Broad Institute Genomics Platform"/>
            <consortium name="The Broad Institute Genome Sequencing Center for Infectious Disease"/>
            <person name="Wu L."/>
            <person name="Ma J."/>
        </authorList>
    </citation>
    <scope>NUCLEOTIDE SEQUENCE [LARGE SCALE GENOMIC DNA]</scope>
    <source>
        <strain evidence="8">NCAIM B.02333</strain>
    </source>
</reference>
<sequence length="246" mass="26246">MTPAPGRTDDGGSGRPGADDREEASLSRLLVEDEPLSRVAARVAQAARQTVPGVDEASVTLVEDDRARTVAFTGELAVHLDERQYDRGFGPCLDASRSGRLVQVRDTADETRYPDFARQAVRAGVTRSISVGLPVPGRAVGGLNLYARSGTGFDEEALAETHAFAAEAAVVLANAALLARTAEQVQQLRQAMASRSVIEQAKGMVMAARGCSEDEAFAELGQLSRRTNRKLRDVAQEVVDGRGRTV</sequence>
<proteinExistence type="predicted"/>
<dbReference type="EMBL" id="JBHRWW010000003">
    <property type="protein sequence ID" value="MFC3688014.1"/>
    <property type="molecule type" value="Genomic_DNA"/>
</dbReference>
<name>A0ABV7WDU6_9MICO</name>
<dbReference type="SUPFAM" id="SSF52172">
    <property type="entry name" value="CheY-like"/>
    <property type="match status" value="1"/>
</dbReference>
<dbReference type="InterPro" id="IPR005561">
    <property type="entry name" value="ANTAR"/>
</dbReference>
<keyword evidence="2" id="KW-0418">Kinase</keyword>
<dbReference type="Gene3D" id="3.30.450.40">
    <property type="match status" value="1"/>
</dbReference>
<keyword evidence="3" id="KW-0805">Transcription regulation</keyword>
<evidence type="ECO:0000259" key="6">
    <source>
        <dbReference type="PROSITE" id="PS50921"/>
    </source>
</evidence>
<feature type="domain" description="ANTAR" evidence="6">
    <location>
        <begin position="178"/>
        <end position="239"/>
    </location>
</feature>
<evidence type="ECO:0000256" key="2">
    <source>
        <dbReference type="ARBA" id="ARBA00022777"/>
    </source>
</evidence>
<dbReference type="PROSITE" id="PS50921">
    <property type="entry name" value="ANTAR"/>
    <property type="match status" value="1"/>
</dbReference>
<organism evidence="7 8">
    <name type="scientific">Aquipuribacter hungaricus</name>
    <dbReference type="NCBI Taxonomy" id="545624"/>
    <lineage>
        <taxon>Bacteria</taxon>
        <taxon>Bacillati</taxon>
        <taxon>Actinomycetota</taxon>
        <taxon>Actinomycetes</taxon>
        <taxon>Micrococcales</taxon>
        <taxon>Intrasporangiaceae</taxon>
        <taxon>Aquipuribacter</taxon>
    </lineage>
</organism>
<evidence type="ECO:0000256" key="1">
    <source>
        <dbReference type="ARBA" id="ARBA00022679"/>
    </source>
</evidence>
<dbReference type="Pfam" id="PF03861">
    <property type="entry name" value="ANTAR"/>
    <property type="match status" value="1"/>
</dbReference>
<protein>
    <submittedName>
        <fullName evidence="7">GAF and ANTAR domain-containing protein</fullName>
    </submittedName>
</protein>
<evidence type="ECO:0000256" key="3">
    <source>
        <dbReference type="ARBA" id="ARBA00023015"/>
    </source>
</evidence>
<dbReference type="Pfam" id="PF13185">
    <property type="entry name" value="GAF_2"/>
    <property type="match status" value="1"/>
</dbReference>
<evidence type="ECO:0000256" key="5">
    <source>
        <dbReference type="SAM" id="MobiDB-lite"/>
    </source>
</evidence>
<dbReference type="SUPFAM" id="SSF55781">
    <property type="entry name" value="GAF domain-like"/>
    <property type="match status" value="1"/>
</dbReference>
<keyword evidence="8" id="KW-1185">Reference proteome</keyword>
<dbReference type="InterPro" id="IPR003018">
    <property type="entry name" value="GAF"/>
</dbReference>
<comment type="caution">
    <text evidence="7">The sequence shown here is derived from an EMBL/GenBank/DDBJ whole genome shotgun (WGS) entry which is preliminary data.</text>
</comment>
<evidence type="ECO:0000313" key="8">
    <source>
        <dbReference type="Proteomes" id="UP001595685"/>
    </source>
</evidence>
<dbReference type="PIRSF" id="PIRSF036625">
    <property type="entry name" value="GAF_ANTAR"/>
    <property type="match status" value="1"/>
</dbReference>
<dbReference type="InterPro" id="IPR036388">
    <property type="entry name" value="WH-like_DNA-bd_sf"/>
</dbReference>
<gene>
    <name evidence="7" type="ORF">ACFOLH_06625</name>
</gene>
<dbReference type="InterPro" id="IPR029016">
    <property type="entry name" value="GAF-like_dom_sf"/>
</dbReference>
<keyword evidence="4" id="KW-0804">Transcription</keyword>
<dbReference type="InterPro" id="IPR011006">
    <property type="entry name" value="CheY-like_superfamily"/>
</dbReference>
<accession>A0ABV7WDU6</accession>
<feature type="compositionally biased region" description="Basic and acidic residues" evidence="5">
    <location>
        <begin position="7"/>
        <end position="25"/>
    </location>
</feature>
<dbReference type="SMART" id="SM01012">
    <property type="entry name" value="ANTAR"/>
    <property type="match status" value="1"/>
</dbReference>
<dbReference type="Proteomes" id="UP001595685">
    <property type="component" value="Unassembled WGS sequence"/>
</dbReference>
<dbReference type="Gene3D" id="1.10.10.10">
    <property type="entry name" value="Winged helix-like DNA-binding domain superfamily/Winged helix DNA-binding domain"/>
    <property type="match status" value="1"/>
</dbReference>
<feature type="region of interest" description="Disordered" evidence="5">
    <location>
        <begin position="1"/>
        <end position="25"/>
    </location>
</feature>
<dbReference type="RefSeq" id="WP_340293969.1">
    <property type="nucleotide sequence ID" value="NZ_JBBEOI010000130.1"/>
</dbReference>
<evidence type="ECO:0000313" key="7">
    <source>
        <dbReference type="EMBL" id="MFC3688014.1"/>
    </source>
</evidence>